<feature type="binding site" evidence="8">
    <location>
        <position position="287"/>
    </location>
    <ligand>
        <name>L-glutamine</name>
        <dbReference type="ChEBI" id="CHEBI:58359"/>
    </ligand>
</feature>
<dbReference type="InterPro" id="IPR002474">
    <property type="entry name" value="CarbamoylP_synth_ssu_N"/>
</dbReference>
<dbReference type="InterPro" id="IPR006274">
    <property type="entry name" value="CarbamoylP_synth_ssu"/>
</dbReference>
<evidence type="ECO:0000256" key="5">
    <source>
        <dbReference type="ARBA" id="ARBA00022840"/>
    </source>
</evidence>
<comment type="function">
    <text evidence="8">Small subunit of the glutamine-dependent carbamoyl phosphate synthetase (CPSase). CPSase catalyzes the formation of carbamoyl phosphate from the ammonia moiety of glutamine, carbonate, and phosphate donated by ATP, constituting the first step of 2 biosynthetic pathways, one leading to arginine and/or urea and the other to pyrimidine nucleotides. The small subunit (glutamine amidotransferase) binds and cleaves glutamine to supply the large subunit with the substrate ammonia.</text>
</comment>
<dbReference type="EC" id="6.3.5.5" evidence="8"/>
<evidence type="ECO:0000313" key="11">
    <source>
        <dbReference type="Proteomes" id="UP001596147"/>
    </source>
</evidence>
<comment type="caution">
    <text evidence="8">Lacks conserved residue(s) required for the propagation of feature annotation.</text>
</comment>
<dbReference type="Gene3D" id="3.50.30.20">
    <property type="entry name" value="Carbamoyl-phosphate synthase small subunit, N-terminal domain"/>
    <property type="match status" value="1"/>
</dbReference>
<evidence type="ECO:0000256" key="3">
    <source>
        <dbReference type="ARBA" id="ARBA00022598"/>
    </source>
</evidence>
<feature type="active site" evidence="8">
    <location>
        <position position="330"/>
    </location>
</feature>
<dbReference type="Pfam" id="PF00117">
    <property type="entry name" value="GATase"/>
    <property type="match status" value="1"/>
</dbReference>
<dbReference type="SUPFAM" id="SSF52021">
    <property type="entry name" value="Carbamoyl phosphate synthetase, small subunit N-terminal domain"/>
    <property type="match status" value="1"/>
</dbReference>
<dbReference type="Proteomes" id="UP001596147">
    <property type="component" value="Unassembled WGS sequence"/>
</dbReference>
<comment type="catalytic activity">
    <reaction evidence="8">
        <text>L-glutamine + H2O = L-glutamate + NH4(+)</text>
        <dbReference type="Rhea" id="RHEA:15889"/>
        <dbReference type="ChEBI" id="CHEBI:15377"/>
        <dbReference type="ChEBI" id="CHEBI:28938"/>
        <dbReference type="ChEBI" id="CHEBI:29985"/>
        <dbReference type="ChEBI" id="CHEBI:58359"/>
    </reaction>
</comment>
<comment type="pathway">
    <text evidence="8">Pyrimidine metabolism; UMP biosynthesis via de novo pathway; (S)-dihydroorotate from bicarbonate: step 1/3.</text>
</comment>
<gene>
    <name evidence="8" type="primary">carA</name>
    <name evidence="10" type="ORF">ACFPM4_11240</name>
</gene>
<comment type="subunit">
    <text evidence="8">Composed of two chains; the small (or glutamine) chain promotes the hydrolysis of glutamine to ammonia, which is used by the large (or ammonia) chain to synthesize carbamoyl phosphate. Tetramer of heterodimers (alpha,beta)4.</text>
</comment>
<evidence type="ECO:0000256" key="1">
    <source>
        <dbReference type="ARBA" id="ARBA00005077"/>
    </source>
</evidence>
<dbReference type="CDD" id="cd01744">
    <property type="entry name" value="GATase1_CPSase"/>
    <property type="match status" value="1"/>
</dbReference>
<feature type="binding site" evidence="8">
    <location>
        <position position="220"/>
    </location>
    <ligand>
        <name>L-glutamine</name>
        <dbReference type="ChEBI" id="CHEBI:58359"/>
    </ligand>
</feature>
<dbReference type="SUPFAM" id="SSF52317">
    <property type="entry name" value="Class I glutamine amidotransferase-like"/>
    <property type="match status" value="1"/>
</dbReference>
<feature type="active site" description="Nucleophile" evidence="8">
    <location>
        <position position="245"/>
    </location>
</feature>
<feature type="binding site" evidence="8">
    <location>
        <position position="246"/>
    </location>
    <ligand>
        <name>L-glutamine</name>
        <dbReference type="ChEBI" id="CHEBI:58359"/>
    </ligand>
</feature>
<evidence type="ECO:0000256" key="4">
    <source>
        <dbReference type="ARBA" id="ARBA00022741"/>
    </source>
</evidence>
<dbReference type="HAMAP" id="MF_01209">
    <property type="entry name" value="CPSase_S_chain"/>
    <property type="match status" value="1"/>
</dbReference>
<evidence type="ECO:0000256" key="8">
    <source>
        <dbReference type="HAMAP-Rule" id="MF_01209"/>
    </source>
</evidence>
<evidence type="ECO:0000259" key="9">
    <source>
        <dbReference type="SMART" id="SM01097"/>
    </source>
</evidence>
<comment type="caution">
    <text evidence="10">The sequence shown here is derived from an EMBL/GenBank/DDBJ whole genome shotgun (WGS) entry which is preliminary data.</text>
</comment>
<keyword evidence="3 8" id="KW-0436">Ligase</keyword>
<keyword evidence="5 8" id="KW-0067">ATP-binding</keyword>
<dbReference type="InterPro" id="IPR029062">
    <property type="entry name" value="Class_I_gatase-like"/>
</dbReference>
<comment type="catalytic activity">
    <reaction evidence="7 8">
        <text>hydrogencarbonate + L-glutamine + 2 ATP + H2O = carbamoyl phosphate + L-glutamate + 2 ADP + phosphate + 2 H(+)</text>
        <dbReference type="Rhea" id="RHEA:18633"/>
        <dbReference type="ChEBI" id="CHEBI:15377"/>
        <dbReference type="ChEBI" id="CHEBI:15378"/>
        <dbReference type="ChEBI" id="CHEBI:17544"/>
        <dbReference type="ChEBI" id="CHEBI:29985"/>
        <dbReference type="ChEBI" id="CHEBI:30616"/>
        <dbReference type="ChEBI" id="CHEBI:43474"/>
        <dbReference type="ChEBI" id="CHEBI:58228"/>
        <dbReference type="ChEBI" id="CHEBI:58359"/>
        <dbReference type="ChEBI" id="CHEBI:456216"/>
        <dbReference type="EC" id="6.3.5.5"/>
    </reaction>
</comment>
<dbReference type="PROSITE" id="PS51273">
    <property type="entry name" value="GATASE_TYPE_1"/>
    <property type="match status" value="1"/>
</dbReference>
<proteinExistence type="inferred from homology"/>
<feature type="binding site" evidence="8">
    <location>
        <position position="47"/>
    </location>
    <ligand>
        <name>L-glutamine</name>
        <dbReference type="ChEBI" id="CHEBI:58359"/>
    </ligand>
</feature>
<keyword evidence="8" id="KW-0665">Pyrimidine biosynthesis</keyword>
<feature type="binding site" evidence="8">
    <location>
        <position position="249"/>
    </location>
    <ligand>
        <name>L-glutamine</name>
        <dbReference type="ChEBI" id="CHEBI:58359"/>
    </ligand>
</feature>
<organism evidence="10 11">
    <name type="scientific">Lederbergia graminis</name>
    <dbReference type="NCBI Taxonomy" id="735518"/>
    <lineage>
        <taxon>Bacteria</taxon>
        <taxon>Bacillati</taxon>
        <taxon>Bacillota</taxon>
        <taxon>Bacilli</taxon>
        <taxon>Bacillales</taxon>
        <taxon>Bacillaceae</taxon>
        <taxon>Lederbergia</taxon>
    </lineage>
</organism>
<keyword evidence="6 8" id="KW-0315">Glutamine amidotransferase</keyword>
<feature type="region of interest" description="CPSase" evidence="8">
    <location>
        <begin position="1"/>
        <end position="169"/>
    </location>
</feature>
<keyword evidence="4 8" id="KW-0547">Nucleotide-binding</keyword>
<dbReference type="InterPro" id="IPR050472">
    <property type="entry name" value="Anth_synth/Amidotransfase"/>
</dbReference>
<name>A0ABW0LL66_9BACI</name>
<comment type="similarity">
    <text evidence="2 8">Belongs to the CarA family.</text>
</comment>
<feature type="binding site" evidence="8">
    <location>
        <position position="290"/>
    </location>
    <ligand>
        <name>L-glutamine</name>
        <dbReference type="ChEBI" id="CHEBI:58359"/>
    </ligand>
</feature>
<accession>A0ABW0LL66</accession>
<dbReference type="PANTHER" id="PTHR43418">
    <property type="entry name" value="MULTIFUNCTIONAL TRYPTOPHAN BIOSYNTHESIS PROTEIN-RELATED"/>
    <property type="match status" value="1"/>
</dbReference>
<dbReference type="Gene3D" id="3.40.50.880">
    <property type="match status" value="1"/>
</dbReference>
<feature type="active site" evidence="8">
    <location>
        <position position="332"/>
    </location>
</feature>
<evidence type="ECO:0000313" key="10">
    <source>
        <dbReference type="EMBL" id="MFC5465323.1"/>
    </source>
</evidence>
<dbReference type="Pfam" id="PF00988">
    <property type="entry name" value="CPSase_sm_chain"/>
    <property type="match status" value="1"/>
</dbReference>
<keyword evidence="11" id="KW-1185">Reference proteome</keyword>
<keyword evidence="8" id="KW-0028">Amino-acid biosynthesis</keyword>
<sequence length="362" mass="40600">MKHYLHLANGSKFTGKLLTTNSNNFFSGEIVFYTGMAGYQEVLTDPSYKNQIVVFTYPLVGNYGINEEDFESKQPHVAGVVVYEGNMRYSHYQAKYSLKEYLDKWNIPLLSNVDTRSVVKNIRLEGSMMATISPMEKVSVDNNNMTGDNVIESVSTNTFQGYGIGEGKKHIVLMDFGYKKSILDSLLNRNCQVTVVPFNTKCEQIKAINPDGVLLSNGPGNPEQLNYLLGNLKQIITNFPTMGICLGHQLTALALGAKTRKMLFGHRGANQPVIDLTTNKVYMSSQNHSYEVYEPSLKGTSLQVRFRNVNDGTVEGLSHKELPIFTVQHHPEANPGPLESMHLFDEFLQMINEYSGREKVYA</sequence>
<feature type="binding site" evidence="8">
    <location>
        <position position="218"/>
    </location>
    <ligand>
        <name>L-glutamine</name>
        <dbReference type="ChEBI" id="CHEBI:58359"/>
    </ligand>
</feature>
<dbReference type="NCBIfam" id="NF009475">
    <property type="entry name" value="PRK12838.1"/>
    <property type="match status" value="1"/>
</dbReference>
<feature type="domain" description="Carbamoyl-phosphate synthase small subunit N-terminal" evidence="9">
    <location>
        <begin position="1"/>
        <end position="133"/>
    </location>
</feature>
<dbReference type="PRINTS" id="PR00096">
    <property type="entry name" value="GATASE"/>
</dbReference>
<protein>
    <recommendedName>
        <fullName evidence="8">Carbamoyl phosphate synthase small chain</fullName>
        <ecNumber evidence="8">6.3.5.5</ecNumber>
    </recommendedName>
    <alternativeName>
        <fullName evidence="8">Carbamoyl phosphate synthetase glutamine chain</fullName>
    </alternativeName>
</protein>
<evidence type="ECO:0000256" key="2">
    <source>
        <dbReference type="ARBA" id="ARBA00007800"/>
    </source>
</evidence>
<dbReference type="RefSeq" id="WP_382351504.1">
    <property type="nucleotide sequence ID" value="NZ_JBHSMC010000014.1"/>
</dbReference>
<dbReference type="PANTHER" id="PTHR43418:SF7">
    <property type="entry name" value="CARBAMOYL-PHOSPHATE SYNTHASE SMALL CHAIN"/>
    <property type="match status" value="1"/>
</dbReference>
<comment type="pathway">
    <text evidence="1 8">Amino-acid biosynthesis; L-arginine biosynthesis; carbamoyl phosphate from bicarbonate: step 1/1.</text>
</comment>
<evidence type="ECO:0000256" key="6">
    <source>
        <dbReference type="ARBA" id="ARBA00022962"/>
    </source>
</evidence>
<dbReference type="PRINTS" id="PR00099">
    <property type="entry name" value="CPSGATASE"/>
</dbReference>
<reference evidence="11" key="1">
    <citation type="journal article" date="2019" name="Int. J. Syst. Evol. Microbiol.">
        <title>The Global Catalogue of Microorganisms (GCM) 10K type strain sequencing project: providing services to taxonomists for standard genome sequencing and annotation.</title>
        <authorList>
            <consortium name="The Broad Institute Genomics Platform"/>
            <consortium name="The Broad Institute Genome Sequencing Center for Infectious Disease"/>
            <person name="Wu L."/>
            <person name="Ma J."/>
        </authorList>
    </citation>
    <scope>NUCLEOTIDE SEQUENCE [LARGE SCALE GENOMIC DNA]</scope>
    <source>
        <strain evidence="11">CGMCC 1.12237</strain>
    </source>
</reference>
<dbReference type="InterPro" id="IPR036480">
    <property type="entry name" value="CarbP_synth_ssu_N_sf"/>
</dbReference>
<dbReference type="NCBIfam" id="TIGR01368">
    <property type="entry name" value="CPSaseIIsmall"/>
    <property type="match status" value="1"/>
</dbReference>
<keyword evidence="8" id="KW-0055">Arginine biosynthesis</keyword>
<dbReference type="InterPro" id="IPR017926">
    <property type="entry name" value="GATASE"/>
</dbReference>
<evidence type="ECO:0000256" key="7">
    <source>
        <dbReference type="ARBA" id="ARBA00048816"/>
    </source>
</evidence>
<dbReference type="EMBL" id="JBHSMC010000014">
    <property type="protein sequence ID" value="MFC5465323.1"/>
    <property type="molecule type" value="Genomic_DNA"/>
</dbReference>
<dbReference type="SMART" id="SM01097">
    <property type="entry name" value="CPSase_sm_chain"/>
    <property type="match status" value="1"/>
</dbReference>
<dbReference type="InterPro" id="IPR035686">
    <property type="entry name" value="CPSase_GATase1"/>
</dbReference>